<dbReference type="EMBL" id="JPGN01000061">
    <property type="protein sequence ID" value="KFI19174.1"/>
    <property type="molecule type" value="Genomic_DNA"/>
</dbReference>
<feature type="coiled-coil region" evidence="1">
    <location>
        <begin position="26"/>
        <end position="53"/>
    </location>
</feature>
<gene>
    <name evidence="2" type="ORF">IB75_10165</name>
</gene>
<evidence type="ECO:0000256" key="1">
    <source>
        <dbReference type="SAM" id="Coils"/>
    </source>
</evidence>
<dbReference type="AlphaFoldDB" id="A0A0E2Z117"/>
<evidence type="ECO:0000313" key="2">
    <source>
        <dbReference type="EMBL" id="KFI19174.1"/>
    </source>
</evidence>
<evidence type="ECO:0000313" key="3">
    <source>
        <dbReference type="Proteomes" id="UP000028839"/>
    </source>
</evidence>
<protein>
    <submittedName>
        <fullName evidence="2">Uncharacterized protein</fullName>
    </submittedName>
</protein>
<keyword evidence="1" id="KW-0175">Coiled coil</keyword>
<accession>A0A0E2Z117</accession>
<reference evidence="2 3" key="1">
    <citation type="submission" date="2014-07" db="EMBL/GenBank/DDBJ databases">
        <title>Comparative analysis of Nitrosococcus oceani genome inventories of strains from Pacific and Atlantic gyres.</title>
        <authorList>
            <person name="Lim C.K."/>
            <person name="Wang L."/>
            <person name="Sayavedra-Soto L.A."/>
            <person name="Klotz M.G."/>
        </authorList>
    </citation>
    <scope>NUCLEOTIDE SEQUENCE [LARGE SCALE GENOMIC DNA]</scope>
    <source>
        <strain evidence="2 3">C-27</strain>
    </source>
</reference>
<proteinExistence type="predicted"/>
<organism evidence="2 3">
    <name type="scientific">Nitrosococcus oceani C-27</name>
    <dbReference type="NCBI Taxonomy" id="314279"/>
    <lineage>
        <taxon>Bacteria</taxon>
        <taxon>Pseudomonadati</taxon>
        <taxon>Pseudomonadota</taxon>
        <taxon>Gammaproteobacteria</taxon>
        <taxon>Chromatiales</taxon>
        <taxon>Chromatiaceae</taxon>
        <taxon>Nitrosococcus</taxon>
    </lineage>
</organism>
<comment type="caution">
    <text evidence="2">The sequence shown here is derived from an EMBL/GenBank/DDBJ whole genome shotgun (WGS) entry which is preliminary data.</text>
</comment>
<name>A0A0E2Z117_9GAMM</name>
<sequence length="92" mass="10950">MFLQKSGSGSKAAHFLYKFKVLSALQREYEDIIQNAKQNLHDLNLDQEQFHEEESHYLQRHLLLVERKEITTAFHQVLVDIDVRLLELESER</sequence>
<dbReference type="HOGENOM" id="CLU_2410257_0_0_6"/>
<dbReference type="Proteomes" id="UP000028839">
    <property type="component" value="Unassembled WGS sequence"/>
</dbReference>